<dbReference type="InterPro" id="IPR008972">
    <property type="entry name" value="Cupredoxin"/>
</dbReference>
<proteinExistence type="predicted"/>
<dbReference type="InterPro" id="IPR033138">
    <property type="entry name" value="Cu_oxidase_CS"/>
</dbReference>
<sequence length="75" mass="8434">RHRVSVGNAGDNVTIRFVTDNDGPWFLHCHIDWHLEAGLTIVFAEDVPDWNTTIAHSLAWDHIRPAYEALGASDL</sequence>
<dbReference type="SUPFAM" id="SSF49503">
    <property type="entry name" value="Cupredoxins"/>
    <property type="match status" value="1"/>
</dbReference>
<dbReference type="EMBL" id="JARIHO010000018">
    <property type="protein sequence ID" value="KAJ7348177.1"/>
    <property type="molecule type" value="Genomic_DNA"/>
</dbReference>
<evidence type="ECO:0000313" key="3">
    <source>
        <dbReference type="EMBL" id="KAJ7348177.1"/>
    </source>
</evidence>
<dbReference type="InterPro" id="IPR011706">
    <property type="entry name" value="Cu-oxidase_C"/>
</dbReference>
<dbReference type="Gene3D" id="2.60.40.420">
    <property type="entry name" value="Cupredoxins - blue copper proteins"/>
    <property type="match status" value="1"/>
</dbReference>
<dbReference type="PROSITE" id="PS00080">
    <property type="entry name" value="MULTICOPPER_OXIDASE2"/>
    <property type="match status" value="1"/>
</dbReference>
<gene>
    <name evidence="3" type="ORF">DFH08DRAFT_699210</name>
</gene>
<dbReference type="InterPro" id="IPR002355">
    <property type="entry name" value="Cu_oxidase_Cu_BS"/>
</dbReference>
<evidence type="ECO:0000313" key="4">
    <source>
        <dbReference type="Proteomes" id="UP001218218"/>
    </source>
</evidence>
<dbReference type="PROSITE" id="PS00079">
    <property type="entry name" value="MULTICOPPER_OXIDASE1"/>
    <property type="match status" value="1"/>
</dbReference>
<accession>A0AAD7A3M0</accession>
<keyword evidence="1" id="KW-0479">Metal-binding</keyword>
<evidence type="ECO:0000256" key="1">
    <source>
        <dbReference type="ARBA" id="ARBA00022723"/>
    </source>
</evidence>
<dbReference type="AlphaFoldDB" id="A0AAD7A3M0"/>
<dbReference type="GO" id="GO:0016491">
    <property type="term" value="F:oxidoreductase activity"/>
    <property type="evidence" value="ECO:0007669"/>
    <property type="project" value="InterPro"/>
</dbReference>
<dbReference type="GO" id="GO:0005507">
    <property type="term" value="F:copper ion binding"/>
    <property type="evidence" value="ECO:0007669"/>
    <property type="project" value="InterPro"/>
</dbReference>
<evidence type="ECO:0000259" key="2">
    <source>
        <dbReference type="Pfam" id="PF07731"/>
    </source>
</evidence>
<feature type="non-terminal residue" evidence="3">
    <location>
        <position position="1"/>
    </location>
</feature>
<dbReference type="Pfam" id="PF07731">
    <property type="entry name" value="Cu-oxidase_2"/>
    <property type="match status" value="1"/>
</dbReference>
<reference evidence="3" key="1">
    <citation type="submission" date="2023-03" db="EMBL/GenBank/DDBJ databases">
        <title>Massive genome expansion in bonnet fungi (Mycena s.s.) driven by repeated elements and novel gene families across ecological guilds.</title>
        <authorList>
            <consortium name="Lawrence Berkeley National Laboratory"/>
            <person name="Harder C.B."/>
            <person name="Miyauchi S."/>
            <person name="Viragh M."/>
            <person name="Kuo A."/>
            <person name="Thoen E."/>
            <person name="Andreopoulos B."/>
            <person name="Lu D."/>
            <person name="Skrede I."/>
            <person name="Drula E."/>
            <person name="Henrissat B."/>
            <person name="Morin E."/>
            <person name="Kohler A."/>
            <person name="Barry K."/>
            <person name="LaButti K."/>
            <person name="Morin E."/>
            <person name="Salamov A."/>
            <person name="Lipzen A."/>
            <person name="Mereny Z."/>
            <person name="Hegedus B."/>
            <person name="Baldrian P."/>
            <person name="Stursova M."/>
            <person name="Weitz H."/>
            <person name="Taylor A."/>
            <person name="Grigoriev I.V."/>
            <person name="Nagy L.G."/>
            <person name="Martin F."/>
            <person name="Kauserud H."/>
        </authorList>
    </citation>
    <scope>NUCLEOTIDE SEQUENCE</scope>
    <source>
        <strain evidence="3">CBHHK002</strain>
    </source>
</reference>
<protein>
    <submittedName>
        <fullName evidence="3">Multicopper oxidase-domain-containing protein</fullName>
    </submittedName>
</protein>
<dbReference type="Proteomes" id="UP001218218">
    <property type="component" value="Unassembled WGS sequence"/>
</dbReference>
<feature type="domain" description="Plastocyanin-like" evidence="2">
    <location>
        <begin position="2"/>
        <end position="47"/>
    </location>
</feature>
<keyword evidence="4" id="KW-1185">Reference proteome</keyword>
<name>A0AAD7A3M0_9AGAR</name>
<comment type="caution">
    <text evidence="3">The sequence shown here is derived from an EMBL/GenBank/DDBJ whole genome shotgun (WGS) entry which is preliminary data.</text>
</comment>
<organism evidence="3 4">
    <name type="scientific">Mycena albidolilacea</name>
    <dbReference type="NCBI Taxonomy" id="1033008"/>
    <lineage>
        <taxon>Eukaryota</taxon>
        <taxon>Fungi</taxon>
        <taxon>Dikarya</taxon>
        <taxon>Basidiomycota</taxon>
        <taxon>Agaricomycotina</taxon>
        <taxon>Agaricomycetes</taxon>
        <taxon>Agaricomycetidae</taxon>
        <taxon>Agaricales</taxon>
        <taxon>Marasmiineae</taxon>
        <taxon>Mycenaceae</taxon>
        <taxon>Mycena</taxon>
    </lineage>
</organism>